<feature type="domain" description="PIN" evidence="1">
    <location>
        <begin position="6"/>
        <end position="93"/>
    </location>
</feature>
<dbReference type="Proteomes" id="UP001501436">
    <property type="component" value="Unassembled WGS sequence"/>
</dbReference>
<comment type="caution">
    <text evidence="2">The sequence shown here is derived from an EMBL/GenBank/DDBJ whole genome shotgun (WGS) entry which is preliminary data.</text>
</comment>
<sequence>MSGTDIFIDTNICIYLLNGDATLSELLQDQSISISVITEMELYAYHQNDDSAKAILDDFIRSVYVVNIDEEVKANTIAIRKKYRLKLPDSILLHQL</sequence>
<dbReference type="InterPro" id="IPR029060">
    <property type="entry name" value="PIN-like_dom_sf"/>
</dbReference>
<name>A0ABP9G3M1_9SPHI</name>
<evidence type="ECO:0000259" key="1">
    <source>
        <dbReference type="Pfam" id="PF01850"/>
    </source>
</evidence>
<protein>
    <recommendedName>
        <fullName evidence="1">PIN domain-containing protein</fullName>
    </recommendedName>
</protein>
<evidence type="ECO:0000313" key="2">
    <source>
        <dbReference type="EMBL" id="GAA4927359.1"/>
    </source>
</evidence>
<dbReference type="Gene3D" id="3.40.50.1010">
    <property type="entry name" value="5'-nuclease"/>
    <property type="match status" value="1"/>
</dbReference>
<keyword evidence="3" id="KW-1185">Reference proteome</keyword>
<dbReference type="EMBL" id="BAABJI010000004">
    <property type="protein sequence ID" value="GAA4927359.1"/>
    <property type="molecule type" value="Genomic_DNA"/>
</dbReference>
<gene>
    <name evidence="2" type="ORF">GCM10023313_34840</name>
</gene>
<evidence type="ECO:0000313" key="3">
    <source>
        <dbReference type="Proteomes" id="UP001501436"/>
    </source>
</evidence>
<dbReference type="RefSeq" id="WP_345333290.1">
    <property type="nucleotide sequence ID" value="NZ_BAABJI010000004.1"/>
</dbReference>
<dbReference type="SUPFAM" id="SSF88723">
    <property type="entry name" value="PIN domain-like"/>
    <property type="match status" value="1"/>
</dbReference>
<reference evidence="3" key="1">
    <citation type="journal article" date="2019" name="Int. J. Syst. Evol. Microbiol.">
        <title>The Global Catalogue of Microorganisms (GCM) 10K type strain sequencing project: providing services to taxonomists for standard genome sequencing and annotation.</title>
        <authorList>
            <consortium name="The Broad Institute Genomics Platform"/>
            <consortium name="The Broad Institute Genome Sequencing Center for Infectious Disease"/>
            <person name="Wu L."/>
            <person name="Ma J."/>
        </authorList>
    </citation>
    <scope>NUCLEOTIDE SEQUENCE [LARGE SCALE GENOMIC DNA]</scope>
    <source>
        <strain evidence="3">JCM 18283</strain>
    </source>
</reference>
<dbReference type="Pfam" id="PF01850">
    <property type="entry name" value="PIN"/>
    <property type="match status" value="1"/>
</dbReference>
<dbReference type="InterPro" id="IPR002716">
    <property type="entry name" value="PIN_dom"/>
</dbReference>
<accession>A0ABP9G3M1</accession>
<organism evidence="2 3">
    <name type="scientific">Mucilaginibacter defluvii</name>
    <dbReference type="NCBI Taxonomy" id="1196019"/>
    <lineage>
        <taxon>Bacteria</taxon>
        <taxon>Pseudomonadati</taxon>
        <taxon>Bacteroidota</taxon>
        <taxon>Sphingobacteriia</taxon>
        <taxon>Sphingobacteriales</taxon>
        <taxon>Sphingobacteriaceae</taxon>
        <taxon>Mucilaginibacter</taxon>
    </lineage>
</organism>
<proteinExistence type="predicted"/>